<sequence>MHLNVRQITGLAVLIAFNIILGKISIGPIFASVNFGFIALVLSGYFYGVRLTALAAVLANLLAFTIMGKGSFSILFLLPAVLAGGVYGFLQKPTLTRIIVVNTVVVVGVSFFLNTFLITYTNHLNFQSLLGARTIKMIISLLVQIIISYLLLSNSAITNLKKQLQLIKQP</sequence>
<dbReference type="RefSeq" id="WP_089939171.1">
    <property type="nucleotide sequence ID" value="NZ_CAKOEX010000008.1"/>
</dbReference>
<dbReference type="Gene3D" id="1.10.1760.20">
    <property type="match status" value="1"/>
</dbReference>
<evidence type="ECO:0000313" key="3">
    <source>
        <dbReference type="Proteomes" id="UP000245433"/>
    </source>
</evidence>
<keyword evidence="3" id="KW-1185">Reference proteome</keyword>
<dbReference type="NCBIfam" id="TIGR04518">
    <property type="entry name" value="ECF_S_folT_fam"/>
    <property type="match status" value="1"/>
</dbReference>
<feature type="transmembrane region" description="Helical" evidence="1">
    <location>
        <begin position="12"/>
        <end position="33"/>
    </location>
</feature>
<dbReference type="OrthoDB" id="4624at2"/>
<keyword evidence="1" id="KW-0812">Transmembrane</keyword>
<keyword evidence="1" id="KW-0472">Membrane</keyword>
<evidence type="ECO:0000256" key="1">
    <source>
        <dbReference type="SAM" id="Phobius"/>
    </source>
</evidence>
<gene>
    <name evidence="2" type="ORF">C7384_1085</name>
</gene>
<dbReference type="InterPro" id="IPR030949">
    <property type="entry name" value="ECF_S_folate_fam"/>
</dbReference>
<feature type="transmembrane region" description="Helical" evidence="1">
    <location>
        <begin position="45"/>
        <end position="66"/>
    </location>
</feature>
<proteinExistence type="predicted"/>
<dbReference type="AlphaFoldDB" id="A0A2U1D6A8"/>
<accession>A0A2U1D6A8</accession>
<dbReference type="Proteomes" id="UP000245433">
    <property type="component" value="Unassembled WGS sequence"/>
</dbReference>
<keyword evidence="1" id="KW-1133">Transmembrane helix</keyword>
<organism evidence="2 3">
    <name type="scientific">Convivina intestini</name>
    <dbReference type="NCBI Taxonomy" id="1505726"/>
    <lineage>
        <taxon>Bacteria</taxon>
        <taxon>Bacillati</taxon>
        <taxon>Bacillota</taxon>
        <taxon>Bacilli</taxon>
        <taxon>Lactobacillales</taxon>
        <taxon>Lactobacillaceae</taxon>
        <taxon>Convivina</taxon>
    </lineage>
</organism>
<comment type="caution">
    <text evidence="2">The sequence shown here is derived from an EMBL/GenBank/DDBJ whole genome shotgun (WGS) entry which is preliminary data.</text>
</comment>
<reference evidence="2 3" key="1">
    <citation type="submission" date="2018-04" db="EMBL/GenBank/DDBJ databases">
        <title>Genomic Encyclopedia of Type Strains, Phase IV (KMG-IV): sequencing the most valuable type-strain genomes for metagenomic binning, comparative biology and taxonomic classification.</title>
        <authorList>
            <person name="Goeker M."/>
        </authorList>
    </citation>
    <scope>NUCLEOTIDE SEQUENCE [LARGE SCALE GENOMIC DNA]</scope>
    <source>
        <strain evidence="2 3">DSM 28795</strain>
    </source>
</reference>
<feature type="transmembrane region" description="Helical" evidence="1">
    <location>
        <begin position="72"/>
        <end position="90"/>
    </location>
</feature>
<feature type="transmembrane region" description="Helical" evidence="1">
    <location>
        <begin position="130"/>
        <end position="152"/>
    </location>
</feature>
<evidence type="ECO:0000313" key="2">
    <source>
        <dbReference type="EMBL" id="PVY83129.1"/>
    </source>
</evidence>
<dbReference type="EMBL" id="QEKT01000008">
    <property type="protein sequence ID" value="PVY83129.1"/>
    <property type="molecule type" value="Genomic_DNA"/>
</dbReference>
<feature type="transmembrane region" description="Helical" evidence="1">
    <location>
        <begin position="97"/>
        <end position="118"/>
    </location>
</feature>
<name>A0A2U1D6A8_9LACO</name>
<protein>
    <submittedName>
        <fullName evidence="2">ECF transporter S component (Folate family)</fullName>
    </submittedName>
</protein>